<feature type="transmembrane region" description="Helical" evidence="1">
    <location>
        <begin position="69"/>
        <end position="93"/>
    </location>
</feature>
<evidence type="ECO:0000313" key="2">
    <source>
        <dbReference type="EMBL" id="MXO53127.1"/>
    </source>
</evidence>
<reference evidence="2 3" key="1">
    <citation type="submission" date="2019-12" db="EMBL/GenBank/DDBJ databases">
        <title>Genomic-based taxomic classification of the family Erythrobacteraceae.</title>
        <authorList>
            <person name="Xu L."/>
        </authorList>
    </citation>
    <scope>NUCLEOTIDE SEQUENCE [LARGE SCALE GENOMIC DNA]</scope>
    <source>
        <strain evidence="2 3">JCM 17468</strain>
    </source>
</reference>
<feature type="transmembrane region" description="Helical" evidence="1">
    <location>
        <begin position="12"/>
        <end position="36"/>
    </location>
</feature>
<name>A0A844Y6V1_9SPHN</name>
<keyword evidence="1" id="KW-1133">Transmembrane helix</keyword>
<gene>
    <name evidence="2" type="ORF">GRI47_03755</name>
</gene>
<dbReference type="Proteomes" id="UP000430272">
    <property type="component" value="Unassembled WGS sequence"/>
</dbReference>
<comment type="caution">
    <text evidence="2">The sequence shown here is derived from an EMBL/GenBank/DDBJ whole genome shotgun (WGS) entry which is preliminary data.</text>
</comment>
<organism evidence="2 3">
    <name type="scientific">Qipengyuania pelagi</name>
    <dbReference type="NCBI Taxonomy" id="994320"/>
    <lineage>
        <taxon>Bacteria</taxon>
        <taxon>Pseudomonadati</taxon>
        <taxon>Pseudomonadota</taxon>
        <taxon>Alphaproteobacteria</taxon>
        <taxon>Sphingomonadales</taxon>
        <taxon>Erythrobacteraceae</taxon>
        <taxon>Qipengyuania</taxon>
    </lineage>
</organism>
<proteinExistence type="predicted"/>
<dbReference type="AlphaFoldDB" id="A0A844Y6V1"/>
<dbReference type="EMBL" id="WTYD01000001">
    <property type="protein sequence ID" value="MXO53127.1"/>
    <property type="molecule type" value="Genomic_DNA"/>
</dbReference>
<evidence type="ECO:0000256" key="1">
    <source>
        <dbReference type="SAM" id="Phobius"/>
    </source>
</evidence>
<accession>A0A844Y6V1</accession>
<keyword evidence="3" id="KW-1185">Reference proteome</keyword>
<keyword evidence="1" id="KW-0812">Transmembrane</keyword>
<evidence type="ECO:0000313" key="3">
    <source>
        <dbReference type="Proteomes" id="UP000430272"/>
    </source>
</evidence>
<dbReference type="RefSeq" id="WP_344870671.1">
    <property type="nucleotide sequence ID" value="NZ_BAABDV010000001.1"/>
</dbReference>
<sequence length="108" mass="11303">MFNSERYSDILLAGPAWLFLAGVALSVLSGLFFAFVSADFAGKMSASLWKGEGLDSDTMDAYDPEASTLAIIAAVLLGLSVAAFLLGVGFSGLQIANDRNSIMVEESS</sequence>
<protein>
    <submittedName>
        <fullName evidence="2">Uncharacterized protein</fullName>
    </submittedName>
</protein>
<keyword evidence="1" id="KW-0472">Membrane</keyword>